<name>A0ABR2L5B2_9EUKA</name>
<dbReference type="Proteomes" id="UP001470230">
    <property type="component" value="Unassembled WGS sequence"/>
</dbReference>
<accession>A0ABR2L5B2</accession>
<dbReference type="PANTHER" id="PTHR10758">
    <property type="entry name" value="26S PROTEASOME NON-ATPASE REGULATORY SUBUNIT 3/COP9 SIGNALOSOME COMPLEX SUBUNIT 3"/>
    <property type="match status" value="1"/>
</dbReference>
<dbReference type="Pfam" id="PF25573">
    <property type="entry name" value="TPR_PSMD3_N"/>
    <property type="match status" value="1"/>
</dbReference>
<dbReference type="InterPro" id="IPR050756">
    <property type="entry name" value="CSN3"/>
</dbReference>
<organism evidence="2 3">
    <name type="scientific">Tritrichomonas musculus</name>
    <dbReference type="NCBI Taxonomy" id="1915356"/>
    <lineage>
        <taxon>Eukaryota</taxon>
        <taxon>Metamonada</taxon>
        <taxon>Parabasalia</taxon>
        <taxon>Tritrichomonadida</taxon>
        <taxon>Tritrichomonadidae</taxon>
        <taxon>Tritrichomonas</taxon>
    </lineage>
</organism>
<dbReference type="InterPro" id="IPR036390">
    <property type="entry name" value="WH_DNA-bd_sf"/>
</dbReference>
<gene>
    <name evidence="2" type="ORF">M9Y10_000836</name>
</gene>
<comment type="caution">
    <text evidence="2">The sequence shown here is derived from an EMBL/GenBank/DDBJ whole genome shotgun (WGS) entry which is preliminary data.</text>
</comment>
<protein>
    <submittedName>
        <fullName evidence="2">26S proteasome non-ATPase regulatory subunit 3</fullName>
    </submittedName>
</protein>
<keyword evidence="2" id="KW-0647">Proteasome</keyword>
<dbReference type="SUPFAM" id="SSF46785">
    <property type="entry name" value="Winged helix' DNA-binding domain"/>
    <property type="match status" value="1"/>
</dbReference>
<dbReference type="PANTHER" id="PTHR10758:SF2">
    <property type="entry name" value="26S PROTEASOME NON-ATPASE REGULATORY SUBUNIT 3"/>
    <property type="match status" value="1"/>
</dbReference>
<evidence type="ECO:0000313" key="2">
    <source>
        <dbReference type="EMBL" id="KAK8898544.1"/>
    </source>
</evidence>
<evidence type="ECO:0000259" key="1">
    <source>
        <dbReference type="PROSITE" id="PS50250"/>
    </source>
</evidence>
<evidence type="ECO:0000313" key="3">
    <source>
        <dbReference type="Proteomes" id="UP001470230"/>
    </source>
</evidence>
<dbReference type="Pfam" id="PF01399">
    <property type="entry name" value="PCI"/>
    <property type="match status" value="1"/>
</dbReference>
<proteinExistence type="predicted"/>
<dbReference type="GO" id="GO:0000502">
    <property type="term" value="C:proteasome complex"/>
    <property type="evidence" value="ECO:0007669"/>
    <property type="project" value="UniProtKB-KW"/>
</dbReference>
<sequence>MDQDALVKRLIKIVDEISPTNVHQAICSFYDIHNQLTSENLKAMADHFSLKCPPTEPADKMSLEKYITACLPFIMFLFNSNKKDELNGFITHVIDYLNQNELPRQYDRIYAKIYFFYSITATDPLQTILGAYRRSCDLHLHQSQATIVNCILKHYIDVGGYNLALSFLRHCKFPNDASPAQLGRYHFFVGHLKAVTLEYADAQHHLQLSLRRAPQNKYAESFRSLVTRHLMVVMMLQGQVPSRAMLLDMPNYLSLARSILNGDVAKFQQVSQNQQFIDDGLAPLVQRLRSAVILAGLTMISHCYSRIKFDDIAKQLQIDSAEDAEGFCAKAAADGLIDAVIDHESGCLVSMESKDDSAAGFSERIHKDIQDCFGIREDTQRTIVHVHEEESTD</sequence>
<dbReference type="InterPro" id="IPR000717">
    <property type="entry name" value="PCI_dom"/>
</dbReference>
<dbReference type="EMBL" id="JAPFFF010000001">
    <property type="protein sequence ID" value="KAK8898544.1"/>
    <property type="molecule type" value="Genomic_DNA"/>
</dbReference>
<dbReference type="Gene3D" id="1.25.40.570">
    <property type="match status" value="1"/>
</dbReference>
<dbReference type="SMART" id="SM00088">
    <property type="entry name" value="PINT"/>
    <property type="match status" value="1"/>
</dbReference>
<dbReference type="PROSITE" id="PS50250">
    <property type="entry name" value="PCI"/>
    <property type="match status" value="1"/>
</dbReference>
<keyword evidence="3" id="KW-1185">Reference proteome</keyword>
<dbReference type="SMART" id="SM00753">
    <property type="entry name" value="PAM"/>
    <property type="match status" value="1"/>
</dbReference>
<reference evidence="2 3" key="1">
    <citation type="submission" date="2024-04" db="EMBL/GenBank/DDBJ databases">
        <title>Tritrichomonas musculus Genome.</title>
        <authorList>
            <person name="Alves-Ferreira E."/>
            <person name="Grigg M."/>
            <person name="Lorenzi H."/>
            <person name="Galac M."/>
        </authorList>
    </citation>
    <scope>NUCLEOTIDE SEQUENCE [LARGE SCALE GENOMIC DNA]</scope>
    <source>
        <strain evidence="2 3">EAF2021</strain>
    </source>
</reference>
<dbReference type="InterPro" id="IPR057985">
    <property type="entry name" value="TPR_PSMD3_N"/>
</dbReference>
<feature type="domain" description="PCI" evidence="1">
    <location>
        <begin position="183"/>
        <end position="355"/>
    </location>
</feature>